<accession>A0ABS9CEC9</accession>
<sequence>MGENKEAIRNYKQCIQTLSNIESYHAAHICIYPFYCGALADEKLYGDLKDATERCQQIRHIYKEKLGVSEECLSKSPNYVYFCLVRAIVLREEHRVSEALKIL</sequence>
<name>A0ABS9CEC9_9BACT</name>
<organism evidence="1 2">
    <name type="scientific">Xylanibacter brevis</name>
    <dbReference type="NCBI Taxonomy" id="83231"/>
    <lineage>
        <taxon>Bacteria</taxon>
        <taxon>Pseudomonadati</taxon>
        <taxon>Bacteroidota</taxon>
        <taxon>Bacteroidia</taxon>
        <taxon>Bacteroidales</taxon>
        <taxon>Prevotellaceae</taxon>
        <taxon>Xylanibacter</taxon>
    </lineage>
</organism>
<dbReference type="SUPFAM" id="SSF48452">
    <property type="entry name" value="TPR-like"/>
    <property type="match status" value="1"/>
</dbReference>
<dbReference type="EMBL" id="JADYTN010000008">
    <property type="protein sequence ID" value="MCF2563452.1"/>
    <property type="molecule type" value="Genomic_DNA"/>
</dbReference>
<reference evidence="1 2" key="1">
    <citation type="submission" date="2020-12" db="EMBL/GenBank/DDBJ databases">
        <title>Whole genome sequences of gut porcine anaerobes.</title>
        <authorList>
            <person name="Kubasova T."/>
            <person name="Jahodarova E."/>
            <person name="Rychlik I."/>
        </authorList>
    </citation>
    <scope>NUCLEOTIDE SEQUENCE [LARGE SCALE GENOMIC DNA]</scope>
    <source>
        <strain evidence="1 2">An925</strain>
    </source>
</reference>
<evidence type="ECO:0000313" key="2">
    <source>
        <dbReference type="Proteomes" id="UP001200470"/>
    </source>
</evidence>
<dbReference type="RefSeq" id="WP_094389683.1">
    <property type="nucleotide sequence ID" value="NZ_JADYTN010000008.1"/>
</dbReference>
<protein>
    <recommendedName>
        <fullName evidence="3">Tetratricopeptide repeat protein</fullName>
    </recommendedName>
</protein>
<dbReference type="Proteomes" id="UP001200470">
    <property type="component" value="Unassembled WGS sequence"/>
</dbReference>
<evidence type="ECO:0000313" key="1">
    <source>
        <dbReference type="EMBL" id="MCF2563452.1"/>
    </source>
</evidence>
<comment type="caution">
    <text evidence="1">The sequence shown here is derived from an EMBL/GenBank/DDBJ whole genome shotgun (WGS) entry which is preliminary data.</text>
</comment>
<dbReference type="InterPro" id="IPR011990">
    <property type="entry name" value="TPR-like_helical_dom_sf"/>
</dbReference>
<keyword evidence="2" id="KW-1185">Reference proteome</keyword>
<proteinExistence type="predicted"/>
<gene>
    <name evidence="1" type="ORF">I6E12_04925</name>
</gene>
<evidence type="ECO:0008006" key="3">
    <source>
        <dbReference type="Google" id="ProtNLM"/>
    </source>
</evidence>